<feature type="transmembrane region" description="Helical" evidence="1">
    <location>
        <begin position="362"/>
        <end position="381"/>
    </location>
</feature>
<feature type="transmembrane region" description="Helical" evidence="1">
    <location>
        <begin position="522"/>
        <end position="542"/>
    </location>
</feature>
<feature type="transmembrane region" description="Helical" evidence="1">
    <location>
        <begin position="899"/>
        <end position="918"/>
    </location>
</feature>
<proteinExistence type="predicted"/>
<feature type="transmembrane region" description="Helical" evidence="1">
    <location>
        <begin position="1273"/>
        <end position="1292"/>
    </location>
</feature>
<feature type="transmembrane region" description="Helical" evidence="1">
    <location>
        <begin position="624"/>
        <end position="640"/>
    </location>
</feature>
<feature type="transmembrane region" description="Helical" evidence="1">
    <location>
        <begin position="994"/>
        <end position="1016"/>
    </location>
</feature>
<name>A0A402ACN4_9CHLR</name>
<evidence type="ECO:0000313" key="3">
    <source>
        <dbReference type="Proteomes" id="UP000287188"/>
    </source>
</evidence>
<comment type="caution">
    <text evidence="2">The sequence shown here is derived from an EMBL/GenBank/DDBJ whole genome shotgun (WGS) entry which is preliminary data.</text>
</comment>
<feature type="transmembrane region" description="Helical" evidence="1">
    <location>
        <begin position="491"/>
        <end position="510"/>
    </location>
</feature>
<evidence type="ECO:0000313" key="2">
    <source>
        <dbReference type="EMBL" id="GCE16853.1"/>
    </source>
</evidence>
<feature type="transmembrane region" description="Helical" evidence="1">
    <location>
        <begin position="785"/>
        <end position="804"/>
    </location>
</feature>
<protein>
    <submittedName>
        <fullName evidence="2">Uncharacterized protein</fullName>
    </submittedName>
</protein>
<dbReference type="RefSeq" id="WP_126548664.1">
    <property type="nucleotide sequence ID" value="NZ_BIFS01000001.1"/>
</dbReference>
<feature type="transmembrane region" description="Helical" evidence="1">
    <location>
        <begin position="1217"/>
        <end position="1234"/>
    </location>
</feature>
<feature type="transmembrane region" description="Helical" evidence="1">
    <location>
        <begin position="759"/>
        <end position="778"/>
    </location>
</feature>
<feature type="transmembrane region" description="Helical" evidence="1">
    <location>
        <begin position="573"/>
        <end position="595"/>
    </location>
</feature>
<feature type="transmembrane region" description="Helical" evidence="1">
    <location>
        <begin position="1081"/>
        <end position="1098"/>
    </location>
</feature>
<keyword evidence="3" id="KW-1185">Reference proteome</keyword>
<keyword evidence="1" id="KW-1133">Transmembrane helix</keyword>
<feature type="transmembrane region" description="Helical" evidence="1">
    <location>
        <begin position="1104"/>
        <end position="1124"/>
    </location>
</feature>
<feature type="transmembrane region" description="Helical" evidence="1">
    <location>
        <begin position="836"/>
        <end position="854"/>
    </location>
</feature>
<feature type="transmembrane region" description="Helical" evidence="1">
    <location>
        <begin position="174"/>
        <end position="193"/>
    </location>
</feature>
<feature type="transmembrane region" description="Helical" evidence="1">
    <location>
        <begin position="438"/>
        <end position="457"/>
    </location>
</feature>
<feature type="transmembrane region" description="Helical" evidence="1">
    <location>
        <begin position="683"/>
        <end position="702"/>
    </location>
</feature>
<feature type="transmembrane region" description="Helical" evidence="1">
    <location>
        <begin position="953"/>
        <end position="982"/>
    </location>
</feature>
<keyword evidence="1" id="KW-0812">Transmembrane</keyword>
<feature type="transmembrane region" description="Helical" evidence="1">
    <location>
        <begin position="388"/>
        <end position="404"/>
    </location>
</feature>
<feature type="transmembrane region" description="Helical" evidence="1">
    <location>
        <begin position="810"/>
        <end position="829"/>
    </location>
</feature>
<feature type="transmembrane region" description="Helical" evidence="1">
    <location>
        <begin position="1192"/>
        <end position="1211"/>
    </location>
</feature>
<feature type="transmembrane region" description="Helical" evidence="1">
    <location>
        <begin position="1053"/>
        <end position="1074"/>
    </location>
</feature>
<feature type="transmembrane region" description="Helical" evidence="1">
    <location>
        <begin position="860"/>
        <end position="879"/>
    </location>
</feature>
<feature type="transmembrane region" description="Helical" evidence="1">
    <location>
        <begin position="1162"/>
        <end position="1180"/>
    </location>
</feature>
<feature type="transmembrane region" description="Helical" evidence="1">
    <location>
        <begin position="260"/>
        <end position="278"/>
    </location>
</feature>
<sequence length="1356" mass="149111">MQLHASRCDCCGLPIPGSEDECPRCGYPVELSKEKQYLRGTIRNLARVATHGGAAITVTDLLSRYQRRLDYLVGVEAQANAQAQNVSRPTAVLPQFVAASVRPLEPKRPAVPVPSSPAVPTNQPLTPVVSAVPQQTFSFHAFFADQSINIVASLGAFLILVGSLSFIASTSDALLALLVLLGVHIFFGATGAITFRFSSMRTVSIIYTAIFALQIPLVGFSFYRLVSRAQLSPSTLIAISAAYATLAYSSLAIYQRFKPFGYLGAVALAVTDLAIASALSLSLWWWPSAFLLLAFPMLYFVTRPTGPKVGNERLEILRQPGLALMYTAIIGPLCLGGLLYLIELLVTQHWHNTTDIEMRLSLTIFVLFLLAWVCLFIWRSLRYSLSRLVPYLFLAFVFCLLYTFQAATPVYMLVMTLVAILYWAGARNIAQRSWPIKFVSIQLDILIVALVVLTAFISDPNLIIEALKQAYIPHVSFISSFIVDSWLPLKLLLLAIGCAVLFGVVLNHVGWRRVPGHAVARWCWLLLLAGLVFHLVLINILLWTQGSLGWGLSAFAIGCAVAAAFVRRQTSEAWSYPLAILALWIACESMVLSFGLPAQQLILLLLLYVVSSYALLFYLKLDSWLWLPVAFAVISLFALRQQPLPFLLLGLAIPLLAASLTRWEKLPQQSVLAHGQANHTWPLYVMGLLYSVAFALFNYNAPQGTLETWFSLPGLFTIEMALLALSWYAAAVIVREVWPLGVATGFALLNVLMPTNQFWWLLGVAIGALLLAVLISRLFDLKWAFPWYIVAISAAFVMGIQGGAQGWSQAASWSLLCFALLVYLAGIAERNEISQLILFWTFTVLSCWAVYAAGSVGDLYRPPLLTLLFAGIGVGIRCVRFGLEEGTAWQRRLRMRSVLPLYTTATFGATLTGVQGWLNGVNAPFYAAVPVLLFVFALTAYGISLIERRSVGLWLVALFAFWGMLLLPTIVTCGSTIILPAIGQLNCQMQIQLVLFSLASSVLLCCVLGIVVLRLLKLLSGHSIQHWGWIWYIIALGGTVISCFWAESQRVALPLPLLLLTVGMFVALAALIMLVERLPELIIMVTLLAAWTVLHFATTQWNQLGILSIFFCLVFAAQFIWRWLAPRTQIIAADRLTRTVALFGQLLVVASAFVIMVNDGQASHIGAATLLIFAGLVFWWGQLQAESTQRHLARYAGGFLCALAVSWELHTLGQTELTILCTTPAVYLIVIAPFMNREVQIEEHQLLGQICSIVGATLLFGPTLWLSFQRANVGPSLLLAGESIILLLLGFITRIRFFVLSSAALVIITAIHVLFLPSLGIPTFLALFLLGILLVILATTLLLVRPRLAAFWANAG</sequence>
<feature type="transmembrane region" description="Helical" evidence="1">
    <location>
        <begin position="284"/>
        <end position="301"/>
    </location>
</feature>
<accession>A0A402ACN4</accession>
<feature type="transmembrane region" description="Helical" evidence="1">
    <location>
        <begin position="548"/>
        <end position="566"/>
    </location>
</feature>
<feature type="transmembrane region" description="Helical" evidence="1">
    <location>
        <begin position="410"/>
        <end position="426"/>
    </location>
</feature>
<feature type="transmembrane region" description="Helical" evidence="1">
    <location>
        <begin position="1136"/>
        <end position="1156"/>
    </location>
</feature>
<keyword evidence="1" id="KW-0472">Membrane</keyword>
<dbReference type="EMBL" id="BIFS01000001">
    <property type="protein sequence ID" value="GCE16853.1"/>
    <property type="molecule type" value="Genomic_DNA"/>
</dbReference>
<feature type="transmembrane region" description="Helical" evidence="1">
    <location>
        <begin position="1297"/>
        <end position="1315"/>
    </location>
</feature>
<organism evidence="2 3">
    <name type="scientific">Dictyobacter kobayashii</name>
    <dbReference type="NCBI Taxonomy" id="2014872"/>
    <lineage>
        <taxon>Bacteria</taxon>
        <taxon>Bacillati</taxon>
        <taxon>Chloroflexota</taxon>
        <taxon>Ktedonobacteria</taxon>
        <taxon>Ktedonobacterales</taxon>
        <taxon>Dictyobacteraceae</taxon>
        <taxon>Dictyobacter</taxon>
    </lineage>
</organism>
<feature type="transmembrane region" description="Helical" evidence="1">
    <location>
        <begin position="1246"/>
        <end position="1267"/>
    </location>
</feature>
<feature type="transmembrane region" description="Helical" evidence="1">
    <location>
        <begin position="601"/>
        <end position="619"/>
    </location>
</feature>
<feature type="transmembrane region" description="Helical" evidence="1">
    <location>
        <begin position="924"/>
        <end position="946"/>
    </location>
</feature>
<reference evidence="3" key="1">
    <citation type="submission" date="2018-12" db="EMBL/GenBank/DDBJ databases">
        <title>Tengunoibacter tsumagoiensis gen. nov., sp. nov., Dictyobacter kobayashii sp. nov., D. alpinus sp. nov., and D. joshuensis sp. nov. and description of Dictyobacteraceae fam. nov. within the order Ktedonobacterales isolated from Tengu-no-mugimeshi.</title>
        <authorList>
            <person name="Wang C.M."/>
            <person name="Zheng Y."/>
            <person name="Sakai Y."/>
            <person name="Toyoda A."/>
            <person name="Minakuchi Y."/>
            <person name="Abe K."/>
            <person name="Yokota A."/>
            <person name="Yabe S."/>
        </authorList>
    </citation>
    <scope>NUCLEOTIDE SEQUENCE [LARGE SCALE GENOMIC DNA]</scope>
    <source>
        <strain evidence="3">Uno11</strain>
    </source>
</reference>
<feature type="transmembrane region" description="Helical" evidence="1">
    <location>
        <begin position="1028"/>
        <end position="1047"/>
    </location>
</feature>
<dbReference type="OrthoDB" id="136418at2"/>
<feature type="transmembrane region" description="Helical" evidence="1">
    <location>
        <begin position="322"/>
        <end position="342"/>
    </location>
</feature>
<feature type="transmembrane region" description="Helical" evidence="1">
    <location>
        <begin position="148"/>
        <end position="168"/>
    </location>
</feature>
<evidence type="ECO:0000256" key="1">
    <source>
        <dbReference type="SAM" id="Phobius"/>
    </source>
</evidence>
<feature type="transmembrane region" description="Helical" evidence="1">
    <location>
        <begin position="1321"/>
        <end position="1344"/>
    </location>
</feature>
<dbReference type="Proteomes" id="UP000287188">
    <property type="component" value="Unassembled WGS sequence"/>
</dbReference>
<feature type="transmembrane region" description="Helical" evidence="1">
    <location>
        <begin position="708"/>
        <end position="730"/>
    </location>
</feature>
<feature type="transmembrane region" description="Helical" evidence="1">
    <location>
        <begin position="205"/>
        <end position="223"/>
    </location>
</feature>
<feature type="transmembrane region" description="Helical" evidence="1">
    <location>
        <begin position="235"/>
        <end position="253"/>
    </location>
</feature>
<gene>
    <name evidence="2" type="ORF">KDK_06530</name>
</gene>